<organism evidence="2 3">
    <name type="scientific">Dictyocaulus viviparus</name>
    <name type="common">Bovine lungworm</name>
    <dbReference type="NCBI Taxonomy" id="29172"/>
    <lineage>
        <taxon>Eukaryota</taxon>
        <taxon>Metazoa</taxon>
        <taxon>Ecdysozoa</taxon>
        <taxon>Nematoda</taxon>
        <taxon>Chromadorea</taxon>
        <taxon>Rhabditida</taxon>
        <taxon>Rhabditina</taxon>
        <taxon>Rhabditomorpha</taxon>
        <taxon>Strongyloidea</taxon>
        <taxon>Metastrongylidae</taxon>
        <taxon>Dictyocaulus</taxon>
    </lineage>
</organism>
<dbReference type="AlphaFoldDB" id="A0A0D8XRY3"/>
<name>A0A0D8XRY3_DICVI</name>
<evidence type="ECO:0000256" key="1">
    <source>
        <dbReference type="SAM" id="SignalP"/>
    </source>
</evidence>
<reference evidence="2 3" key="1">
    <citation type="submission" date="2013-11" db="EMBL/GenBank/DDBJ databases">
        <title>Draft genome of the bovine lungworm Dictyocaulus viviparus.</title>
        <authorList>
            <person name="Mitreva M."/>
        </authorList>
    </citation>
    <scope>NUCLEOTIDE SEQUENCE [LARGE SCALE GENOMIC DNA]</scope>
    <source>
        <strain evidence="2 3">HannoverDv2000</strain>
    </source>
</reference>
<feature type="chain" id="PRO_5002336063" evidence="1">
    <location>
        <begin position="17"/>
        <end position="83"/>
    </location>
</feature>
<dbReference type="Proteomes" id="UP000053766">
    <property type="component" value="Unassembled WGS sequence"/>
</dbReference>
<protein>
    <submittedName>
        <fullName evidence="2">Uncharacterized protein</fullName>
    </submittedName>
</protein>
<keyword evidence="3" id="KW-1185">Reference proteome</keyword>
<gene>
    <name evidence="2" type="ORF">DICVIV_06514</name>
</gene>
<feature type="signal peptide" evidence="1">
    <location>
        <begin position="1"/>
        <end position="16"/>
    </location>
</feature>
<evidence type="ECO:0000313" key="2">
    <source>
        <dbReference type="EMBL" id="KJH47393.1"/>
    </source>
</evidence>
<dbReference type="EMBL" id="KN716309">
    <property type="protein sequence ID" value="KJH47393.1"/>
    <property type="molecule type" value="Genomic_DNA"/>
</dbReference>
<reference evidence="3" key="2">
    <citation type="journal article" date="2016" name="Sci. Rep.">
        <title>Dictyocaulus viviparus genome, variome and transcriptome elucidate lungworm biology and support future intervention.</title>
        <authorList>
            <person name="McNulty S.N."/>
            <person name="Strube C."/>
            <person name="Rosa B.A."/>
            <person name="Martin J.C."/>
            <person name="Tyagi R."/>
            <person name="Choi Y.J."/>
            <person name="Wang Q."/>
            <person name="Hallsworth Pepin K."/>
            <person name="Zhang X."/>
            <person name="Ozersky P."/>
            <person name="Wilson R.K."/>
            <person name="Sternberg P.W."/>
            <person name="Gasser R.B."/>
            <person name="Mitreva M."/>
        </authorList>
    </citation>
    <scope>NUCLEOTIDE SEQUENCE [LARGE SCALE GENOMIC DNA]</scope>
    <source>
        <strain evidence="3">HannoverDv2000</strain>
    </source>
</reference>
<keyword evidence="1" id="KW-0732">Signal</keyword>
<proteinExistence type="predicted"/>
<evidence type="ECO:0000313" key="3">
    <source>
        <dbReference type="Proteomes" id="UP000053766"/>
    </source>
</evidence>
<dbReference type="OrthoDB" id="5858832at2759"/>
<accession>A0A0D8XRY3</accession>
<sequence length="83" mass="9622">MLSPLILLGCLSIVSASKMFTDQNRYLDVECRQLLREDGETKCLLLTLKRPKLTDDSKFYEAKRATRDKIRQILVDSYLNRIG</sequence>